<dbReference type="Gene3D" id="3.40.50.720">
    <property type="entry name" value="NAD(P)-binding Rossmann-like Domain"/>
    <property type="match status" value="2"/>
</dbReference>
<keyword evidence="2" id="KW-0472">Membrane</keyword>
<gene>
    <name evidence="4" type="ORF">WMG39_00495</name>
</gene>
<name>A0ABU8YG40_9CYAN</name>
<accession>A0ABU8YG40</accession>
<dbReference type="PANTHER" id="PTHR43318">
    <property type="entry name" value="UDP-N-ACETYLGLUCOSAMINE 4,6-DEHYDRATASE"/>
    <property type="match status" value="1"/>
</dbReference>
<dbReference type="PROSITE" id="PS50883">
    <property type="entry name" value="EAL"/>
    <property type="match status" value="1"/>
</dbReference>
<proteinExistence type="inferred from homology"/>
<comment type="similarity">
    <text evidence="1">Belongs to the polysaccharide synthase family.</text>
</comment>
<dbReference type="RefSeq" id="WP_340520349.1">
    <property type="nucleotide sequence ID" value="NZ_JBBLXS010000003.1"/>
</dbReference>
<dbReference type="Pfam" id="PF13727">
    <property type="entry name" value="CoA_binding_3"/>
    <property type="match status" value="1"/>
</dbReference>
<dbReference type="InterPro" id="IPR035919">
    <property type="entry name" value="EAL_sf"/>
</dbReference>
<feature type="transmembrane region" description="Helical" evidence="2">
    <location>
        <begin position="52"/>
        <end position="76"/>
    </location>
</feature>
<organism evidence="4 5">
    <name type="scientific">Microcoleus anatoxicus PTRS2</name>
    <dbReference type="NCBI Taxonomy" id="2705321"/>
    <lineage>
        <taxon>Bacteria</taxon>
        <taxon>Bacillati</taxon>
        <taxon>Cyanobacteriota</taxon>
        <taxon>Cyanophyceae</taxon>
        <taxon>Oscillatoriophycideae</taxon>
        <taxon>Oscillatoriales</taxon>
        <taxon>Microcoleaceae</taxon>
        <taxon>Microcoleus</taxon>
        <taxon>Microcoleus anatoxicus</taxon>
    </lineage>
</organism>
<protein>
    <submittedName>
        <fullName evidence="4">Polysaccharide biosynthesis protein</fullName>
    </submittedName>
</protein>
<dbReference type="InterPro" id="IPR036291">
    <property type="entry name" value="NAD(P)-bd_dom_sf"/>
</dbReference>
<evidence type="ECO:0000256" key="1">
    <source>
        <dbReference type="ARBA" id="ARBA00007430"/>
    </source>
</evidence>
<dbReference type="SUPFAM" id="SSF141868">
    <property type="entry name" value="EAL domain-like"/>
    <property type="match status" value="1"/>
</dbReference>
<dbReference type="InterPro" id="IPR051203">
    <property type="entry name" value="Polysaccharide_Synthase-Rel"/>
</dbReference>
<dbReference type="SMART" id="SM00052">
    <property type="entry name" value="EAL"/>
    <property type="match status" value="1"/>
</dbReference>
<keyword evidence="2" id="KW-1133">Transmembrane helix</keyword>
<dbReference type="SUPFAM" id="SSF51735">
    <property type="entry name" value="NAD(P)-binding Rossmann-fold domains"/>
    <property type="match status" value="2"/>
</dbReference>
<feature type="domain" description="EAL" evidence="3">
    <location>
        <begin position="661"/>
        <end position="923"/>
    </location>
</feature>
<dbReference type="Pfam" id="PF02719">
    <property type="entry name" value="Polysacc_synt_2"/>
    <property type="match status" value="1"/>
</dbReference>
<dbReference type="CDD" id="cd01948">
    <property type="entry name" value="EAL"/>
    <property type="match status" value="1"/>
</dbReference>
<dbReference type="InterPro" id="IPR003869">
    <property type="entry name" value="Polysac_CapD-like"/>
</dbReference>
<feature type="transmembrane region" description="Helical" evidence="2">
    <location>
        <begin position="20"/>
        <end position="40"/>
    </location>
</feature>
<dbReference type="Gene3D" id="3.20.20.450">
    <property type="entry name" value="EAL domain"/>
    <property type="match status" value="1"/>
</dbReference>
<evidence type="ECO:0000256" key="2">
    <source>
        <dbReference type="SAM" id="Phobius"/>
    </source>
</evidence>
<keyword evidence="5" id="KW-1185">Reference proteome</keyword>
<keyword evidence="2" id="KW-0812">Transmembrane</keyword>
<evidence type="ECO:0000259" key="3">
    <source>
        <dbReference type="PROSITE" id="PS50883"/>
    </source>
</evidence>
<dbReference type="CDD" id="cd05237">
    <property type="entry name" value="UDP_invert_4-6DH_SDR_e"/>
    <property type="match status" value="1"/>
</dbReference>
<dbReference type="EMBL" id="JBBLXS010000003">
    <property type="protein sequence ID" value="MEK0183322.1"/>
    <property type="molecule type" value="Genomic_DNA"/>
</dbReference>
<dbReference type="PANTHER" id="PTHR43318:SF1">
    <property type="entry name" value="POLYSACCHARIDE BIOSYNTHESIS PROTEIN EPSC-RELATED"/>
    <property type="match status" value="1"/>
</dbReference>
<dbReference type="Pfam" id="PF00563">
    <property type="entry name" value="EAL"/>
    <property type="match status" value="1"/>
</dbReference>
<feature type="transmembrane region" description="Helical" evidence="2">
    <location>
        <begin position="88"/>
        <end position="107"/>
    </location>
</feature>
<dbReference type="Proteomes" id="UP001384579">
    <property type="component" value="Unassembled WGS sequence"/>
</dbReference>
<sequence length="926" mass="102148">MNSIVKKISKVLVGLRTRHFLLVDAICFGIAPLLALAIRLDDTSLAPYLNSLAVVTVLFVAVKLAVFYVGGLYNRYWQYAGLEEMTQIAMLIGISLAVEVILFHQLYQVNNSAIAILPRSLPLVDTMIGFLLVAAVRFSIPTLERWNQKPWKVQQRDRILIVGAGSAGTSLVQTMQRSPELGLDPIAFVDDDPKKITKKIRKLTVLGNRYNIPDVVRSLNISKVMIAIPSAPGQEIREIVQICQSIGVPTSTLPGLNEIINGRVSIGNLREVQIEDLLRRAPIQTDTHKVLGLIGGKKVLITGAGGSIGSELCRQILKCAPAEIIIVGHGENSVFNIQQELTKVLSQLKKTSKTPTDITRITACIADIRLLDRLEYVFETVRPDMIFHAAAHKHVPMMELNPPEAITNNVRGTKNLLDMALKYNVQNFVMISTDKAVNPTSIMGASKRVAEMLVLQAAKKSENPFVVVRFGNVLGSRGSVVPTFKRQIAEGGPITITHPDICRYFMTIPEAVQLVLQGAVIGGGGEVFMLEMGEAVRIVDLANDLIRLSGYEVGKDIEIAFTGLRPGEKLFEELFIPGEQYNKTQHAKILSLGNASRLVKDNIDREVEALCQAGDRNDANLIVSLLQQLVPEYIPGYSTANLHETTATEKTEPVKISSVASVQLENDLRVALANEEFRIHYQPIVCLETNKISSFEALLRWQHPTRGLLWPDEFLTAAEETGLIVPIGEWVLRQACTQMQIWQSQFGLDSPLKVSVNLTSKQFFHPDLIENICQILKETNLDASSLRLEIPEDVVTQNSELAGSVLVQIKTLGVQVQIDHCGLSDVSLTQLYQLTRLKYGKFDSLKLDCSLVSGLDASHPNLEILHKIIAITQELGMGMIATGVETRWQIAQLKELKCVYGQGYFFSKPVECAAAGKLMGAKVNKN</sequence>
<reference evidence="4 5" key="1">
    <citation type="journal article" date="2020" name="Harmful Algae">
        <title>Molecular and morphological characterization of a novel dihydroanatoxin-a producing Microcoleus species (cyanobacteria) from the Russian River, California, USA.</title>
        <authorList>
            <person name="Conklin K.Y."/>
            <person name="Stancheva R."/>
            <person name="Otten T.G."/>
            <person name="Fadness R."/>
            <person name="Boyer G.L."/>
            <person name="Read B."/>
            <person name="Zhang X."/>
            <person name="Sheath R.G."/>
        </authorList>
    </citation>
    <scope>NUCLEOTIDE SEQUENCE [LARGE SCALE GENOMIC DNA]</scope>
    <source>
        <strain evidence="4 5">PTRS2</strain>
    </source>
</reference>
<evidence type="ECO:0000313" key="5">
    <source>
        <dbReference type="Proteomes" id="UP001384579"/>
    </source>
</evidence>
<comment type="caution">
    <text evidence="4">The sequence shown here is derived from an EMBL/GenBank/DDBJ whole genome shotgun (WGS) entry which is preliminary data.</text>
</comment>
<dbReference type="InterPro" id="IPR001633">
    <property type="entry name" value="EAL_dom"/>
</dbReference>
<evidence type="ECO:0000313" key="4">
    <source>
        <dbReference type="EMBL" id="MEK0183322.1"/>
    </source>
</evidence>